<dbReference type="GO" id="GO:0005737">
    <property type="term" value="C:cytoplasm"/>
    <property type="evidence" value="ECO:0007669"/>
    <property type="project" value="TreeGrafter"/>
</dbReference>
<reference evidence="8 9" key="1">
    <citation type="submission" date="2018-03" db="EMBL/GenBank/DDBJ databases">
        <title>Genomic Encyclopedia of Archaeal and Bacterial Type Strains, Phase II (KMG-II): from individual species to whole genera.</title>
        <authorList>
            <person name="Goeker M."/>
        </authorList>
    </citation>
    <scope>NUCLEOTIDE SEQUENCE [LARGE SCALE GENOMIC DNA]</scope>
    <source>
        <strain evidence="8 9">DSM 100214</strain>
    </source>
</reference>
<evidence type="ECO:0000256" key="3">
    <source>
        <dbReference type="ARBA" id="ARBA00005708"/>
    </source>
</evidence>
<evidence type="ECO:0000256" key="5">
    <source>
        <dbReference type="ARBA" id="ARBA00023239"/>
    </source>
</evidence>
<sequence length="117" mass="13166">METYILLENVEIYANHGVFAQETLVGNLFVINLKLNVNFEKASVSDDLDETLSYASVFDVVKREMMIPSKLLEHVAGRIVRALKCEFPKIEKVELKISKRNPPVGGQVEFASVVIID</sequence>
<dbReference type="OrthoDB" id="9803748at2"/>
<dbReference type="GO" id="GO:0004150">
    <property type="term" value="F:dihydroneopterin aldolase activity"/>
    <property type="evidence" value="ECO:0007669"/>
    <property type="project" value="UniProtKB-UniRule"/>
</dbReference>
<comment type="caution">
    <text evidence="8">The sequence shown here is derived from an EMBL/GenBank/DDBJ whole genome shotgun (WGS) entry which is preliminary data.</text>
</comment>
<comment type="catalytic activity">
    <reaction evidence="1 6">
        <text>7,8-dihydroneopterin = 6-hydroxymethyl-7,8-dihydropterin + glycolaldehyde</text>
        <dbReference type="Rhea" id="RHEA:10540"/>
        <dbReference type="ChEBI" id="CHEBI:17001"/>
        <dbReference type="ChEBI" id="CHEBI:17071"/>
        <dbReference type="ChEBI" id="CHEBI:44841"/>
        <dbReference type="EC" id="4.1.2.25"/>
    </reaction>
</comment>
<evidence type="ECO:0000256" key="1">
    <source>
        <dbReference type="ARBA" id="ARBA00001353"/>
    </source>
</evidence>
<feature type="domain" description="Dihydroneopterin aldolase/epimerase" evidence="7">
    <location>
        <begin position="5"/>
        <end position="117"/>
    </location>
</feature>
<evidence type="ECO:0000313" key="9">
    <source>
        <dbReference type="Proteomes" id="UP000247973"/>
    </source>
</evidence>
<dbReference type="InterPro" id="IPR006156">
    <property type="entry name" value="Dihydroneopterin_aldolase"/>
</dbReference>
<dbReference type="UniPathway" id="UPA00077">
    <property type="reaction ID" value="UER00154"/>
</dbReference>
<dbReference type="Pfam" id="PF02152">
    <property type="entry name" value="FolB"/>
    <property type="match status" value="1"/>
</dbReference>
<evidence type="ECO:0000259" key="7">
    <source>
        <dbReference type="SMART" id="SM00905"/>
    </source>
</evidence>
<dbReference type="NCBIfam" id="TIGR00526">
    <property type="entry name" value="folB_dom"/>
    <property type="match status" value="1"/>
</dbReference>
<gene>
    <name evidence="8" type="ORF">CLV62_102155</name>
</gene>
<dbReference type="Proteomes" id="UP000247973">
    <property type="component" value="Unassembled WGS sequence"/>
</dbReference>
<dbReference type="RefSeq" id="WP_110309408.1">
    <property type="nucleotide sequence ID" value="NZ_QICL01000002.1"/>
</dbReference>
<keyword evidence="4 6" id="KW-0289">Folate biosynthesis</keyword>
<dbReference type="SUPFAM" id="SSF55620">
    <property type="entry name" value="Tetrahydrobiopterin biosynthesis enzymes-like"/>
    <property type="match status" value="1"/>
</dbReference>
<dbReference type="GO" id="GO:0046654">
    <property type="term" value="P:tetrahydrofolate biosynthetic process"/>
    <property type="evidence" value="ECO:0007669"/>
    <property type="project" value="UniProtKB-UniRule"/>
</dbReference>
<accession>A0A2V3PSR6</accession>
<protein>
    <recommendedName>
        <fullName evidence="6">7,8-dihydroneopterin aldolase</fullName>
        <ecNumber evidence="6">4.1.2.25</ecNumber>
    </recommendedName>
</protein>
<dbReference type="AlphaFoldDB" id="A0A2V3PSR6"/>
<keyword evidence="9" id="KW-1185">Reference proteome</keyword>
<evidence type="ECO:0000256" key="6">
    <source>
        <dbReference type="RuleBase" id="RU362079"/>
    </source>
</evidence>
<evidence type="ECO:0000256" key="2">
    <source>
        <dbReference type="ARBA" id="ARBA00005013"/>
    </source>
</evidence>
<keyword evidence="5 6" id="KW-0456">Lyase</keyword>
<dbReference type="EC" id="4.1.2.25" evidence="6"/>
<comment type="pathway">
    <text evidence="2 6">Cofactor biosynthesis; tetrahydrofolate biosynthesis; 2-amino-4-hydroxy-6-hydroxymethyl-7,8-dihydropteridine diphosphate from 7,8-dihydroneopterin triphosphate: step 3/4.</text>
</comment>
<dbReference type="NCBIfam" id="TIGR00525">
    <property type="entry name" value="folB"/>
    <property type="match status" value="1"/>
</dbReference>
<evidence type="ECO:0000313" key="8">
    <source>
        <dbReference type="EMBL" id="PXV68123.1"/>
    </source>
</evidence>
<dbReference type="InterPro" id="IPR043133">
    <property type="entry name" value="GTP-CH-I_C/QueF"/>
</dbReference>
<proteinExistence type="inferred from homology"/>
<dbReference type="PANTHER" id="PTHR42844:SF1">
    <property type="entry name" value="DIHYDRONEOPTERIN ALDOLASE 1-RELATED"/>
    <property type="match status" value="1"/>
</dbReference>
<dbReference type="EMBL" id="QICL01000002">
    <property type="protein sequence ID" value="PXV68123.1"/>
    <property type="molecule type" value="Genomic_DNA"/>
</dbReference>
<comment type="function">
    <text evidence="6">Catalyzes the conversion of 7,8-dihydroneopterin to 6-hydroxymethyl-7,8-dihydropterin.</text>
</comment>
<comment type="similarity">
    <text evidence="3 6">Belongs to the DHNA family.</text>
</comment>
<dbReference type="GO" id="GO:0046656">
    <property type="term" value="P:folic acid biosynthetic process"/>
    <property type="evidence" value="ECO:0007669"/>
    <property type="project" value="UniProtKB-UniRule"/>
</dbReference>
<organism evidence="8 9">
    <name type="scientific">Dysgonomonas alginatilytica</name>
    <dbReference type="NCBI Taxonomy" id="1605892"/>
    <lineage>
        <taxon>Bacteria</taxon>
        <taxon>Pseudomonadati</taxon>
        <taxon>Bacteroidota</taxon>
        <taxon>Bacteroidia</taxon>
        <taxon>Bacteroidales</taxon>
        <taxon>Dysgonomonadaceae</taxon>
        <taxon>Dysgonomonas</taxon>
    </lineage>
</organism>
<dbReference type="SMART" id="SM00905">
    <property type="entry name" value="FolB"/>
    <property type="match status" value="1"/>
</dbReference>
<evidence type="ECO:0000256" key="4">
    <source>
        <dbReference type="ARBA" id="ARBA00022909"/>
    </source>
</evidence>
<dbReference type="Gene3D" id="3.30.1130.10">
    <property type="match status" value="1"/>
</dbReference>
<dbReference type="InterPro" id="IPR006157">
    <property type="entry name" value="FolB_dom"/>
</dbReference>
<dbReference type="PANTHER" id="PTHR42844">
    <property type="entry name" value="DIHYDRONEOPTERIN ALDOLASE 1-RELATED"/>
    <property type="match status" value="1"/>
</dbReference>
<name>A0A2V3PSR6_9BACT</name>